<evidence type="ECO:0000256" key="2">
    <source>
        <dbReference type="ARBA" id="ARBA00022737"/>
    </source>
</evidence>
<dbReference type="SMART" id="SM00671">
    <property type="entry name" value="SEL1"/>
    <property type="match status" value="6"/>
</dbReference>
<dbReference type="Pfam" id="PF08238">
    <property type="entry name" value="Sel1"/>
    <property type="match status" value="6"/>
</dbReference>
<dbReference type="Proteomes" id="UP000195305">
    <property type="component" value="Unassembled WGS sequence"/>
</dbReference>
<comment type="similarity">
    <text evidence="1">Belongs to the hcp beta-lactamase family.</text>
</comment>
<dbReference type="RefSeq" id="WP_087359006.1">
    <property type="nucleotide sequence ID" value="NZ_AP031415.1"/>
</dbReference>
<dbReference type="InterPro" id="IPR006597">
    <property type="entry name" value="Sel1-like"/>
</dbReference>
<dbReference type="Gene3D" id="1.25.40.10">
    <property type="entry name" value="Tetratricopeptide repeat domain"/>
    <property type="match status" value="2"/>
</dbReference>
<dbReference type="OrthoDB" id="7056571at2"/>
<dbReference type="PANTHER" id="PTHR13891">
    <property type="entry name" value="CYTOCHROME C OXIDASE ASSEMBLY FACTOR 7"/>
    <property type="match status" value="1"/>
</dbReference>
<dbReference type="EMBL" id="NFLJ01000031">
    <property type="protein sequence ID" value="OUQ33411.1"/>
    <property type="molecule type" value="Genomic_DNA"/>
</dbReference>
<evidence type="ECO:0008006" key="5">
    <source>
        <dbReference type="Google" id="ProtNLM"/>
    </source>
</evidence>
<reference evidence="3 4" key="1">
    <citation type="journal article" date="2018" name="BMC Genomics">
        <title>Whole genome sequencing and function prediction of 133 gut anaerobes isolated from chicken caecum in pure cultures.</title>
        <authorList>
            <person name="Medvecky M."/>
            <person name="Cejkova D."/>
            <person name="Polansky O."/>
            <person name="Karasova D."/>
            <person name="Kubasova T."/>
            <person name="Cizek A."/>
            <person name="Rychlik I."/>
        </authorList>
    </citation>
    <scope>NUCLEOTIDE SEQUENCE [LARGE SCALE GENOMIC DNA]</scope>
    <source>
        <strain evidence="3 4">An13</strain>
    </source>
</reference>
<protein>
    <recommendedName>
        <fullName evidence="5">Sel1 repeat family protein</fullName>
    </recommendedName>
</protein>
<comment type="caution">
    <text evidence="3">The sequence shown here is derived from an EMBL/GenBank/DDBJ whole genome shotgun (WGS) entry which is preliminary data.</text>
</comment>
<dbReference type="SUPFAM" id="SSF81901">
    <property type="entry name" value="HCP-like"/>
    <property type="match status" value="2"/>
</dbReference>
<dbReference type="InterPro" id="IPR040239">
    <property type="entry name" value="HcpB-like"/>
</dbReference>
<dbReference type="PANTHER" id="PTHR13891:SF1">
    <property type="entry name" value="CYTOCHROME C OXIDASE ASSEMBLY FACTOR 7"/>
    <property type="match status" value="1"/>
</dbReference>
<name>A0A1Y4SWS2_9FIRM</name>
<gene>
    <name evidence="3" type="ORF">B5E75_10475</name>
</gene>
<dbReference type="InterPro" id="IPR011990">
    <property type="entry name" value="TPR-like_helical_dom_sf"/>
</dbReference>
<organism evidence="3 4">
    <name type="scientific">Massilimicrobiota timonensis</name>
    <dbReference type="NCBI Taxonomy" id="1776392"/>
    <lineage>
        <taxon>Bacteria</taxon>
        <taxon>Bacillati</taxon>
        <taxon>Bacillota</taxon>
        <taxon>Erysipelotrichia</taxon>
        <taxon>Erysipelotrichales</taxon>
        <taxon>Erysipelotrichaceae</taxon>
        <taxon>Massilimicrobiota</taxon>
    </lineage>
</organism>
<keyword evidence="2" id="KW-0677">Repeat</keyword>
<sequence length="369" mass="43578">MNIQIIEKVIDVFNQYGDTIRFDIERFEEVLNDLAFNMMDECYLVVLGMKLGVFEAMIFDEDFEMSRYVDYLCQYASLKEEEALFMVSVYAHLIESIGYYFEIPDIENFLRQAYQEQNFSHLYVLARTYFLGFGVTQDYEKAFEIFSYLHDNGILESCYYLGYMYEHGDGVEQDIAKALAYYREQCDSQSSLRLGLFYMYGQYVEQDSNQAMHYFLNSHEKESYLYQGILLERQKDYSSAFQAYLKGAKCFQKDCLYKTGLLLKLGLGVELNMDDAIHYLTYGYYLLHEECAYELAMLYFDGVALKKDVKKALQYLHQAARLNSYEACLLLSQFYELGRYVKKHHGYALSYYQQAQMIKEGKEKAYEII</sequence>
<evidence type="ECO:0000313" key="4">
    <source>
        <dbReference type="Proteomes" id="UP000195305"/>
    </source>
</evidence>
<proteinExistence type="inferred from homology"/>
<keyword evidence="4" id="KW-1185">Reference proteome</keyword>
<dbReference type="AlphaFoldDB" id="A0A1Y4SWS2"/>
<evidence type="ECO:0000256" key="1">
    <source>
        <dbReference type="ARBA" id="ARBA00008486"/>
    </source>
</evidence>
<evidence type="ECO:0000313" key="3">
    <source>
        <dbReference type="EMBL" id="OUQ33411.1"/>
    </source>
</evidence>
<accession>A0A1Y4SWS2</accession>